<dbReference type="SUPFAM" id="SSF53955">
    <property type="entry name" value="Lysozyme-like"/>
    <property type="match status" value="1"/>
</dbReference>
<evidence type="ECO:0000256" key="1">
    <source>
        <dbReference type="ARBA" id="ARBA00007734"/>
    </source>
</evidence>
<keyword evidence="2" id="KW-0732">Signal</keyword>
<protein>
    <submittedName>
        <fullName evidence="5">Soluble lytic murein transglycosylase</fullName>
    </submittedName>
</protein>
<dbReference type="CDD" id="cd13401">
    <property type="entry name" value="Slt70-like"/>
    <property type="match status" value="1"/>
</dbReference>
<proteinExistence type="inferred from homology"/>
<dbReference type="Proteomes" id="UP000295210">
    <property type="component" value="Unassembled WGS sequence"/>
</dbReference>
<dbReference type="InterPro" id="IPR008258">
    <property type="entry name" value="Transglycosylase_SLT_dom_1"/>
</dbReference>
<evidence type="ECO:0000256" key="2">
    <source>
        <dbReference type="ARBA" id="ARBA00022729"/>
    </source>
</evidence>
<dbReference type="Gene3D" id="1.10.530.10">
    <property type="match status" value="1"/>
</dbReference>
<dbReference type="Gene3D" id="1.25.40.10">
    <property type="entry name" value="Tetratricopeptide repeat domain"/>
    <property type="match status" value="2"/>
</dbReference>
<feature type="repeat" description="TPR" evidence="3">
    <location>
        <begin position="322"/>
        <end position="355"/>
    </location>
</feature>
<comment type="caution">
    <text evidence="5">The sequence shown here is derived from an EMBL/GenBank/DDBJ whole genome shotgun (WGS) entry which is preliminary data.</text>
</comment>
<dbReference type="AlphaFoldDB" id="A0A4R1LFL3"/>
<dbReference type="InterPro" id="IPR019734">
    <property type="entry name" value="TPR_rpt"/>
</dbReference>
<reference evidence="5 6" key="1">
    <citation type="submission" date="2019-03" db="EMBL/GenBank/DDBJ databases">
        <title>Genomic Encyclopedia of Type Strains, Phase IV (KMG-IV): sequencing the most valuable type-strain genomes for metagenomic binning, comparative biology and taxonomic classification.</title>
        <authorList>
            <person name="Goeker M."/>
        </authorList>
    </citation>
    <scope>NUCLEOTIDE SEQUENCE [LARGE SCALE GENOMIC DNA]</scope>
    <source>
        <strain evidence="5 6">DSM 103428</strain>
    </source>
</reference>
<dbReference type="Pfam" id="PF13174">
    <property type="entry name" value="TPR_6"/>
    <property type="match status" value="2"/>
</dbReference>
<dbReference type="InterPro" id="IPR008939">
    <property type="entry name" value="Lytic_TGlycosylase_superhlx_U"/>
</dbReference>
<keyword evidence="3" id="KW-0802">TPR repeat</keyword>
<evidence type="ECO:0000259" key="4">
    <source>
        <dbReference type="Pfam" id="PF01464"/>
    </source>
</evidence>
<feature type="domain" description="Transglycosylase SLT" evidence="4">
    <location>
        <begin position="568"/>
        <end position="675"/>
    </location>
</feature>
<evidence type="ECO:0000256" key="3">
    <source>
        <dbReference type="PROSITE-ProRule" id="PRU00339"/>
    </source>
</evidence>
<dbReference type="InterPro" id="IPR023346">
    <property type="entry name" value="Lysozyme-like_dom_sf"/>
</dbReference>
<dbReference type="EMBL" id="SMGK01000001">
    <property type="protein sequence ID" value="TCK75469.1"/>
    <property type="molecule type" value="Genomic_DNA"/>
</dbReference>
<dbReference type="GO" id="GO:0004553">
    <property type="term" value="F:hydrolase activity, hydrolyzing O-glycosyl compounds"/>
    <property type="evidence" value="ECO:0007669"/>
    <property type="project" value="InterPro"/>
</dbReference>
<dbReference type="SUPFAM" id="SSF48452">
    <property type="entry name" value="TPR-like"/>
    <property type="match status" value="1"/>
</dbReference>
<gene>
    <name evidence="5" type="ORF">C7378_0452</name>
</gene>
<dbReference type="InterPro" id="IPR011990">
    <property type="entry name" value="TPR-like_helical_dom_sf"/>
</dbReference>
<sequence length="734" mass="82170">MLSAKARARSSRLQRAFVASSQLRPMAQQLAQMRTPAAYAGVLSYARSHTGEAASAAYLALGHAYLLDRKFPDAVSALKHVKGESLGDYADYLTIQAYLQSNDLPQAEMLLSSFLSKHPDSIFVNSVPVLEANLFLQEGDPQRALTILNAHRSEPLAGKVDYQFAMARAQQMAGNQAEAAALFRHVFLNYPLSYESGQAKTALQLMGAETALTVSERSHHADALYHAGRYSEADDEYKSLAGDPKTDGAERNLLLVAAAACDLKLKRLNKAELDALPDTNDESGARRLYLLMELARNKDDGDAQRAIVSQMETRFSTSPWLSEALYSSGNMYLLRKDYATAISYYGELARRFPRSCEPVASAGCSNYAPSSHWRAAWLNYRIGNYSEAARLFDEQIAVYHGGKEIPSALYWRARVYLDQEHRPDMAAEYFRTVARVYRHYYYAALAEQRLQELGNVTPANVTALDQINPAPVPELTDDVPSDDPHVVKAKLLANAGLNEYITPEIQAADGSREWGALAEAEIYASYGETWHAMRLMKRALPFYTSAPIDSIPLGYWRILFPQPYWPEIKEQAQKNGLDPYMVASLIRQETEFNPSAISNKSAYGLMQLLPSVGKSMARQEGIRHFSASELLNPLTNIRLGTLYLKQTLDKFDDQPEYAFAAYNAGDDRVTDWRSAGNFHGMDEFVESIPFTETREYVQAIVRNQQIYHELDKLTSERAFVRPGGTDREMMPARQ</sequence>
<name>A0A4R1LFL3_9BACT</name>
<dbReference type="Pfam" id="PF01464">
    <property type="entry name" value="SLT"/>
    <property type="match status" value="1"/>
</dbReference>
<organism evidence="5 6">
    <name type="scientific">Acidipila rosea</name>
    <dbReference type="NCBI Taxonomy" id="768535"/>
    <lineage>
        <taxon>Bacteria</taxon>
        <taxon>Pseudomonadati</taxon>
        <taxon>Acidobacteriota</taxon>
        <taxon>Terriglobia</taxon>
        <taxon>Terriglobales</taxon>
        <taxon>Acidobacteriaceae</taxon>
        <taxon>Acidipila</taxon>
    </lineage>
</organism>
<dbReference type="PANTHER" id="PTHR37423">
    <property type="entry name" value="SOLUBLE LYTIC MUREIN TRANSGLYCOSYLASE-RELATED"/>
    <property type="match status" value="1"/>
</dbReference>
<dbReference type="GO" id="GO:0042597">
    <property type="term" value="C:periplasmic space"/>
    <property type="evidence" value="ECO:0007669"/>
    <property type="project" value="InterPro"/>
</dbReference>
<evidence type="ECO:0000313" key="6">
    <source>
        <dbReference type="Proteomes" id="UP000295210"/>
    </source>
</evidence>
<comment type="similarity">
    <text evidence="1">Belongs to the transglycosylase Slt family.</text>
</comment>
<evidence type="ECO:0000313" key="5">
    <source>
        <dbReference type="EMBL" id="TCK75469.1"/>
    </source>
</evidence>
<dbReference type="PROSITE" id="PS50005">
    <property type="entry name" value="TPR"/>
    <property type="match status" value="1"/>
</dbReference>
<keyword evidence="6" id="KW-1185">Reference proteome</keyword>
<dbReference type="SUPFAM" id="SSF48435">
    <property type="entry name" value="Bacterial muramidases"/>
    <property type="match status" value="2"/>
</dbReference>
<accession>A0A4R1LFL3</accession>
<dbReference type="PANTHER" id="PTHR37423:SF2">
    <property type="entry name" value="MEMBRANE-BOUND LYTIC MUREIN TRANSGLYCOSYLASE C"/>
    <property type="match status" value="1"/>
</dbReference>